<proteinExistence type="predicted"/>
<feature type="compositionally biased region" description="Basic and acidic residues" evidence="1">
    <location>
        <begin position="41"/>
        <end position="62"/>
    </location>
</feature>
<name>A0AAD4DBT2_9FUNG</name>
<evidence type="ECO:0000256" key="1">
    <source>
        <dbReference type="SAM" id="MobiDB-lite"/>
    </source>
</evidence>
<feature type="region of interest" description="Disordered" evidence="1">
    <location>
        <begin position="1"/>
        <end position="62"/>
    </location>
</feature>
<sequence>MGNLFSNHDQEHEQRMFEKRQYEDNLRHHQQLKAAAAAAAECRRQREREEEQERQRQRHEADRILRQAKLQAAQRLRNAILDAHYPPLGLQHHHSQVKSQNHNYHVGGTWYDDDDDGHLTWADNDRAGDPDWVPSVRWENGSRVTQDEDEGYTGSDGYFRLRNQKNNTQQSPHYLQQTGHKTSKTSSTFAPRQKKGRKGRGDLYQDDYHAGFSKSEIQAMSSERKAEYEVRKLKRQMHETTVASH</sequence>
<evidence type="ECO:0000313" key="2">
    <source>
        <dbReference type="EMBL" id="KAG0273632.1"/>
    </source>
</evidence>
<feature type="region of interest" description="Disordered" evidence="1">
    <location>
        <begin position="132"/>
        <end position="207"/>
    </location>
</feature>
<feature type="compositionally biased region" description="Polar residues" evidence="1">
    <location>
        <begin position="164"/>
        <end position="190"/>
    </location>
</feature>
<gene>
    <name evidence="2" type="ORF">BGZ95_010562</name>
</gene>
<reference evidence="2" key="1">
    <citation type="journal article" date="2020" name="Fungal Divers.">
        <title>Resolving the Mortierellaceae phylogeny through synthesis of multi-gene phylogenetics and phylogenomics.</title>
        <authorList>
            <person name="Vandepol N."/>
            <person name="Liber J."/>
            <person name="Desiro A."/>
            <person name="Na H."/>
            <person name="Kennedy M."/>
            <person name="Barry K."/>
            <person name="Grigoriev I.V."/>
            <person name="Miller A.N."/>
            <person name="O'Donnell K."/>
            <person name="Stajich J.E."/>
            <person name="Bonito G."/>
        </authorList>
    </citation>
    <scope>NUCLEOTIDE SEQUENCE</scope>
    <source>
        <strain evidence="2">NRRL 28262</strain>
    </source>
</reference>
<dbReference type="AlphaFoldDB" id="A0AAD4DBT2"/>
<protein>
    <submittedName>
        <fullName evidence="2">Uncharacterized protein</fullName>
    </submittedName>
</protein>
<feature type="compositionally biased region" description="Basic and acidic residues" evidence="1">
    <location>
        <begin position="8"/>
        <end position="27"/>
    </location>
</feature>
<organism evidence="2 3">
    <name type="scientific">Linnemannia exigua</name>
    <dbReference type="NCBI Taxonomy" id="604196"/>
    <lineage>
        <taxon>Eukaryota</taxon>
        <taxon>Fungi</taxon>
        <taxon>Fungi incertae sedis</taxon>
        <taxon>Mucoromycota</taxon>
        <taxon>Mortierellomycotina</taxon>
        <taxon>Mortierellomycetes</taxon>
        <taxon>Mortierellales</taxon>
        <taxon>Mortierellaceae</taxon>
        <taxon>Linnemannia</taxon>
    </lineage>
</organism>
<keyword evidence="3" id="KW-1185">Reference proteome</keyword>
<evidence type="ECO:0000313" key="3">
    <source>
        <dbReference type="Proteomes" id="UP001194580"/>
    </source>
</evidence>
<dbReference type="Proteomes" id="UP001194580">
    <property type="component" value="Unassembled WGS sequence"/>
</dbReference>
<dbReference type="EMBL" id="JAAAIL010000716">
    <property type="protein sequence ID" value="KAG0273632.1"/>
    <property type="molecule type" value="Genomic_DNA"/>
</dbReference>
<comment type="caution">
    <text evidence="2">The sequence shown here is derived from an EMBL/GenBank/DDBJ whole genome shotgun (WGS) entry which is preliminary data.</text>
</comment>
<accession>A0AAD4DBT2</accession>